<name>A0A0E9SW73_ANGAN</name>
<sequence length="75" mass="8745">MTLIVSLTSIIFCQYKNSIKKMVHQKLNLKVTLTNQLCIKLYNIACWCFPKSVVMELLAMSAGKCNWTFKIWEKI</sequence>
<dbReference type="EMBL" id="GBXM01063031">
    <property type="protein sequence ID" value="JAH45546.1"/>
    <property type="molecule type" value="Transcribed_RNA"/>
</dbReference>
<dbReference type="AlphaFoldDB" id="A0A0E9SW73"/>
<evidence type="ECO:0000313" key="1">
    <source>
        <dbReference type="EMBL" id="JAH45546.1"/>
    </source>
</evidence>
<reference evidence="1" key="2">
    <citation type="journal article" date="2015" name="Fish Shellfish Immunol.">
        <title>Early steps in the European eel (Anguilla anguilla)-Vibrio vulnificus interaction in the gills: Role of the RtxA13 toxin.</title>
        <authorList>
            <person name="Callol A."/>
            <person name="Pajuelo D."/>
            <person name="Ebbesson L."/>
            <person name="Teles M."/>
            <person name="MacKenzie S."/>
            <person name="Amaro C."/>
        </authorList>
    </citation>
    <scope>NUCLEOTIDE SEQUENCE</scope>
</reference>
<protein>
    <submittedName>
        <fullName evidence="1">Uncharacterized protein</fullName>
    </submittedName>
</protein>
<organism evidence="1">
    <name type="scientific">Anguilla anguilla</name>
    <name type="common">European freshwater eel</name>
    <name type="synonym">Muraena anguilla</name>
    <dbReference type="NCBI Taxonomy" id="7936"/>
    <lineage>
        <taxon>Eukaryota</taxon>
        <taxon>Metazoa</taxon>
        <taxon>Chordata</taxon>
        <taxon>Craniata</taxon>
        <taxon>Vertebrata</taxon>
        <taxon>Euteleostomi</taxon>
        <taxon>Actinopterygii</taxon>
        <taxon>Neopterygii</taxon>
        <taxon>Teleostei</taxon>
        <taxon>Anguilliformes</taxon>
        <taxon>Anguillidae</taxon>
        <taxon>Anguilla</taxon>
    </lineage>
</organism>
<accession>A0A0E9SW73</accession>
<proteinExistence type="predicted"/>
<reference evidence="1" key="1">
    <citation type="submission" date="2014-11" db="EMBL/GenBank/DDBJ databases">
        <authorList>
            <person name="Amaro Gonzalez C."/>
        </authorList>
    </citation>
    <scope>NUCLEOTIDE SEQUENCE</scope>
</reference>